<keyword evidence="3" id="KW-1185">Reference proteome</keyword>
<dbReference type="Proteomes" id="UP001642409">
    <property type="component" value="Unassembled WGS sequence"/>
</dbReference>
<evidence type="ECO:0000313" key="2">
    <source>
        <dbReference type="EMBL" id="CAL5982616.1"/>
    </source>
</evidence>
<reference evidence="1" key="1">
    <citation type="submission" date="2023-06" db="EMBL/GenBank/DDBJ databases">
        <authorList>
            <person name="Kurt Z."/>
        </authorList>
    </citation>
    <scope>NUCLEOTIDE SEQUENCE</scope>
</reference>
<accession>A0AA86RR16</accession>
<reference evidence="2 3" key="2">
    <citation type="submission" date="2024-07" db="EMBL/GenBank/DDBJ databases">
        <authorList>
            <person name="Akdeniz Z."/>
        </authorList>
    </citation>
    <scope>NUCLEOTIDE SEQUENCE [LARGE SCALE GENOMIC DNA]</scope>
</reference>
<dbReference type="EMBL" id="CATOUU010001174">
    <property type="protein sequence ID" value="CAI9976474.1"/>
    <property type="molecule type" value="Genomic_DNA"/>
</dbReference>
<comment type="caution">
    <text evidence="1">The sequence shown here is derived from an EMBL/GenBank/DDBJ whole genome shotgun (WGS) entry which is preliminary data.</text>
</comment>
<evidence type="ECO:0000313" key="3">
    <source>
        <dbReference type="Proteomes" id="UP001642409"/>
    </source>
</evidence>
<dbReference type="AlphaFoldDB" id="A0AA86RR16"/>
<organism evidence="1">
    <name type="scientific">Hexamita inflata</name>
    <dbReference type="NCBI Taxonomy" id="28002"/>
    <lineage>
        <taxon>Eukaryota</taxon>
        <taxon>Metamonada</taxon>
        <taxon>Diplomonadida</taxon>
        <taxon>Hexamitidae</taxon>
        <taxon>Hexamitinae</taxon>
        <taxon>Hexamita</taxon>
    </lineage>
</organism>
<sequence length="353" mass="40910">MSGHNEQTMLMVEENVKCVQESIDCYNKNKLMRNLARQLRTEAPAGFVCLRDAPLPADDLYKPYVLLHDVDVIQRRSFGQQIFDRVCNYLRLLAARNLFPRGELSKQVIVLFSEFNELESIQLVPKYLTRKQQPITQLAAFRDFLFASTSFPETSLPIDFYFQKSSQGIYEPHDLSQVAILVQSAEEIDLQQNPGMVFINGVKVLTTQQIFEAKSSTFTSNHTNLWIMLARFCNEHTHVQHLDLLPVWLNDFVKYENPTELPSEFKDNANCQNALETLRIVLGIYPQKIELQENEYVDKVLLEENETLPIWFQQKFSLMGFSAVEIAEGKTENKGVYMQCETKEIVKLIKMYE</sequence>
<proteinExistence type="predicted"/>
<gene>
    <name evidence="1" type="ORF">HINF_LOCUS64119</name>
    <name evidence="2" type="ORF">HINF_LOCUS7219</name>
</gene>
<evidence type="ECO:0000313" key="1">
    <source>
        <dbReference type="EMBL" id="CAI9976474.1"/>
    </source>
</evidence>
<name>A0AA86RR16_9EUKA</name>
<dbReference type="EMBL" id="CAXDID020000015">
    <property type="protein sequence ID" value="CAL5982616.1"/>
    <property type="molecule type" value="Genomic_DNA"/>
</dbReference>
<protein>
    <submittedName>
        <fullName evidence="1">Uncharacterized protein</fullName>
    </submittedName>
</protein>